<organism evidence="2 3">
    <name type="scientific">Electrophorus voltai</name>
    <dbReference type="NCBI Taxonomy" id="2609070"/>
    <lineage>
        <taxon>Eukaryota</taxon>
        <taxon>Metazoa</taxon>
        <taxon>Chordata</taxon>
        <taxon>Craniata</taxon>
        <taxon>Vertebrata</taxon>
        <taxon>Euteleostomi</taxon>
        <taxon>Actinopterygii</taxon>
        <taxon>Neopterygii</taxon>
        <taxon>Teleostei</taxon>
        <taxon>Ostariophysi</taxon>
        <taxon>Gymnotiformes</taxon>
        <taxon>Gymnotoidei</taxon>
        <taxon>Gymnotidae</taxon>
        <taxon>Electrophorus</taxon>
    </lineage>
</organism>
<keyword evidence="3" id="KW-1185">Reference proteome</keyword>
<comment type="caution">
    <text evidence="2">The sequence shown here is derived from an EMBL/GenBank/DDBJ whole genome shotgun (WGS) entry which is preliminary data.</text>
</comment>
<evidence type="ECO:0000313" key="3">
    <source>
        <dbReference type="Proteomes" id="UP001239994"/>
    </source>
</evidence>
<gene>
    <name evidence="2" type="ORF">P4O66_018762</name>
</gene>
<sequence length="184" mass="19695">MSRAAACPEQPRLYSRMSRAAACPEQLRLYSCMSRAAACLEQPRLYSCMSRAAACPEQLRLYSRVSNGMSDAGCAGCSDVHAECLRDLFLTPERTGSVPHPAPSCPQTLLLTIGSVESARFTLQLLTAMRGENTPAHHAHPRQALPVFSSTVAFSHTFVELSPGHSLPAATAASPGDSTSAMTW</sequence>
<reference evidence="2" key="1">
    <citation type="submission" date="2023-03" db="EMBL/GenBank/DDBJ databases">
        <title>Electrophorus voltai genome.</title>
        <authorList>
            <person name="Bian C."/>
        </authorList>
    </citation>
    <scope>NUCLEOTIDE SEQUENCE</scope>
    <source>
        <strain evidence="2">CB-2022</strain>
        <tissue evidence="2">Muscle</tissue>
    </source>
</reference>
<dbReference type="Proteomes" id="UP001239994">
    <property type="component" value="Unassembled WGS sequence"/>
</dbReference>
<evidence type="ECO:0000313" key="2">
    <source>
        <dbReference type="EMBL" id="KAK1785382.1"/>
    </source>
</evidence>
<feature type="region of interest" description="Disordered" evidence="1">
    <location>
        <begin position="165"/>
        <end position="184"/>
    </location>
</feature>
<accession>A0AAD8YQI2</accession>
<proteinExistence type="predicted"/>
<dbReference type="AlphaFoldDB" id="A0AAD8YQI2"/>
<protein>
    <submittedName>
        <fullName evidence="2">Uncharacterized protein</fullName>
    </submittedName>
</protein>
<dbReference type="EMBL" id="JAROKS010000026">
    <property type="protein sequence ID" value="KAK1785382.1"/>
    <property type="molecule type" value="Genomic_DNA"/>
</dbReference>
<name>A0AAD8YQI2_9TELE</name>
<evidence type="ECO:0000256" key="1">
    <source>
        <dbReference type="SAM" id="MobiDB-lite"/>
    </source>
</evidence>